<gene>
    <name evidence="1" type="ORF">CHIRRI_LOCUS8074</name>
</gene>
<organism evidence="1 2">
    <name type="scientific">Chironomus riparius</name>
    <dbReference type="NCBI Taxonomy" id="315576"/>
    <lineage>
        <taxon>Eukaryota</taxon>
        <taxon>Metazoa</taxon>
        <taxon>Ecdysozoa</taxon>
        <taxon>Arthropoda</taxon>
        <taxon>Hexapoda</taxon>
        <taxon>Insecta</taxon>
        <taxon>Pterygota</taxon>
        <taxon>Neoptera</taxon>
        <taxon>Endopterygota</taxon>
        <taxon>Diptera</taxon>
        <taxon>Nematocera</taxon>
        <taxon>Chironomoidea</taxon>
        <taxon>Chironomidae</taxon>
        <taxon>Chironominae</taxon>
        <taxon>Chironomus</taxon>
    </lineage>
</organism>
<evidence type="ECO:0000313" key="2">
    <source>
        <dbReference type="Proteomes" id="UP001153620"/>
    </source>
</evidence>
<dbReference type="OrthoDB" id="7447178at2759"/>
<proteinExistence type="predicted"/>
<reference evidence="1" key="2">
    <citation type="submission" date="2022-10" db="EMBL/GenBank/DDBJ databases">
        <authorList>
            <consortium name="ENA_rothamsted_submissions"/>
            <consortium name="culmorum"/>
            <person name="King R."/>
        </authorList>
    </citation>
    <scope>NUCLEOTIDE SEQUENCE</scope>
</reference>
<protein>
    <submittedName>
        <fullName evidence="1">Uncharacterized protein</fullName>
    </submittedName>
</protein>
<dbReference type="EMBL" id="OU895878">
    <property type="protein sequence ID" value="CAG9805197.1"/>
    <property type="molecule type" value="Genomic_DNA"/>
</dbReference>
<dbReference type="Proteomes" id="UP001153620">
    <property type="component" value="Chromosome 2"/>
</dbReference>
<sequence length="541" mass="64862">MRIQKVEYFKPQFGETHGLFGLRYLKHHNMRDESWKVHDLIEQYERINAVYAKDNNVKKLQHEQEEMEQSDEYKILKKQKKDKIEELQILLKGDVQRTKNVLMNFPSYMRMYQNKQSYEVLEELEYKTFMMTKTLDRYTSKREKLIKGYETRLLQIATKQEINRYYDIKEFQQERDTKRLLVEIKNSETRCRGIESINLTYKHIINQLLRDSLFYKPVIDALNYDWNEQTRLVQQTFNIGFPAINHVKKMDKEVKKLLRISQHEENARIKDIVKIKQTLREHPKLVKQFIQRDSDFVRVGDRYIRETPSMTEAREKVEKIELDIKLLKDITLSKSAEVIMSRTSEMFTLMDLSREIIAESNVKYKKVMADYETANFIYLLLFDGQPELYKEQFLPEVVKIEQAIKAEKEMQKRKLESSKSQQNLIGTMRFAMQHILNVLQHIGTEEFYIEREYPTEVLELPLLKFNSKLPEPPKILQWDFENLLEIIITKVNIMMEHYDELNKGIDVDEELLETTKTYQAAVIDDSLFSELPQSPSFEFDF</sequence>
<accession>A0A9N9RXX9</accession>
<dbReference type="AlphaFoldDB" id="A0A9N9RXX9"/>
<evidence type="ECO:0000313" key="1">
    <source>
        <dbReference type="EMBL" id="CAG9805197.1"/>
    </source>
</evidence>
<name>A0A9N9RXX9_9DIPT</name>
<reference evidence="1" key="1">
    <citation type="submission" date="2022-01" db="EMBL/GenBank/DDBJ databases">
        <authorList>
            <person name="King R."/>
        </authorList>
    </citation>
    <scope>NUCLEOTIDE SEQUENCE</scope>
</reference>
<keyword evidence="2" id="KW-1185">Reference proteome</keyword>